<evidence type="ECO:0000313" key="1">
    <source>
        <dbReference type="EMBL" id="GJS61395.1"/>
    </source>
</evidence>
<protein>
    <submittedName>
        <fullName evidence="1">Uncharacterized protein</fullName>
    </submittedName>
</protein>
<reference evidence="1" key="2">
    <citation type="submission" date="2022-01" db="EMBL/GenBank/DDBJ databases">
        <authorList>
            <person name="Yamashiro T."/>
            <person name="Shiraishi A."/>
            <person name="Satake H."/>
            <person name="Nakayama K."/>
        </authorList>
    </citation>
    <scope>NUCLEOTIDE SEQUENCE</scope>
</reference>
<dbReference type="Proteomes" id="UP001151760">
    <property type="component" value="Unassembled WGS sequence"/>
</dbReference>
<proteinExistence type="predicted"/>
<accession>A0ABQ4X814</accession>
<name>A0ABQ4X814_9ASTR</name>
<sequence>MSIFALTSSTITKQLCSPPHDQNQSLSILTKLHSVFTRTTPHEESSFSALSVSSWTSSVAHYCRTGSLEQVAADFPSHALSFAASLHCLICKLGYDTDNVRVGTAIIDML</sequence>
<reference evidence="1" key="1">
    <citation type="journal article" date="2022" name="Int. J. Mol. Sci.">
        <title>Draft Genome of Tanacetum Coccineum: Genomic Comparison of Closely Related Tanacetum-Family Plants.</title>
        <authorList>
            <person name="Yamashiro T."/>
            <person name="Shiraishi A."/>
            <person name="Nakayama K."/>
            <person name="Satake H."/>
        </authorList>
    </citation>
    <scope>NUCLEOTIDE SEQUENCE</scope>
</reference>
<organism evidence="1 2">
    <name type="scientific">Tanacetum coccineum</name>
    <dbReference type="NCBI Taxonomy" id="301880"/>
    <lineage>
        <taxon>Eukaryota</taxon>
        <taxon>Viridiplantae</taxon>
        <taxon>Streptophyta</taxon>
        <taxon>Embryophyta</taxon>
        <taxon>Tracheophyta</taxon>
        <taxon>Spermatophyta</taxon>
        <taxon>Magnoliopsida</taxon>
        <taxon>eudicotyledons</taxon>
        <taxon>Gunneridae</taxon>
        <taxon>Pentapetalae</taxon>
        <taxon>asterids</taxon>
        <taxon>campanulids</taxon>
        <taxon>Asterales</taxon>
        <taxon>Asteraceae</taxon>
        <taxon>Asteroideae</taxon>
        <taxon>Anthemideae</taxon>
        <taxon>Anthemidinae</taxon>
        <taxon>Tanacetum</taxon>
    </lineage>
</organism>
<keyword evidence="2" id="KW-1185">Reference proteome</keyword>
<gene>
    <name evidence="1" type="ORF">Tco_0656179</name>
</gene>
<evidence type="ECO:0000313" key="2">
    <source>
        <dbReference type="Proteomes" id="UP001151760"/>
    </source>
</evidence>
<dbReference type="EMBL" id="BQNB010009287">
    <property type="protein sequence ID" value="GJS61395.1"/>
    <property type="molecule type" value="Genomic_DNA"/>
</dbReference>
<comment type="caution">
    <text evidence="1">The sequence shown here is derived from an EMBL/GenBank/DDBJ whole genome shotgun (WGS) entry which is preliminary data.</text>
</comment>